<keyword evidence="1" id="KW-0175">Coiled coil</keyword>
<dbReference type="PROSITE" id="PS50878">
    <property type="entry name" value="RT_POL"/>
    <property type="match status" value="1"/>
</dbReference>
<dbReference type="EMBL" id="JAAWVQ010034620">
    <property type="protein sequence ID" value="MBN3273848.1"/>
    <property type="molecule type" value="Genomic_DNA"/>
</dbReference>
<dbReference type="CDD" id="cd09076">
    <property type="entry name" value="L1-EN"/>
    <property type="match status" value="1"/>
</dbReference>
<protein>
    <submittedName>
        <fullName evidence="4">YTX2 protein</fullName>
    </submittedName>
</protein>
<keyword evidence="2" id="KW-0472">Membrane</keyword>
<dbReference type="InterPro" id="IPR000477">
    <property type="entry name" value="RT_dom"/>
</dbReference>
<proteinExistence type="predicted"/>
<evidence type="ECO:0000259" key="3">
    <source>
        <dbReference type="PROSITE" id="PS50878"/>
    </source>
</evidence>
<accession>A0ABS2XHZ7</accession>
<dbReference type="Pfam" id="PF00078">
    <property type="entry name" value="RVT_1"/>
    <property type="match status" value="1"/>
</dbReference>
<dbReference type="Proteomes" id="UP001166093">
    <property type="component" value="Unassembled WGS sequence"/>
</dbReference>
<dbReference type="Gene3D" id="3.60.10.10">
    <property type="entry name" value="Endonuclease/exonuclease/phosphatase"/>
    <property type="match status" value="1"/>
</dbReference>
<evidence type="ECO:0000256" key="1">
    <source>
        <dbReference type="SAM" id="Coils"/>
    </source>
</evidence>
<reference evidence="4" key="1">
    <citation type="journal article" date="2021" name="Cell">
        <title>Tracing the genetic footprints of vertebrate landing in non-teleost ray-finned fishes.</title>
        <authorList>
            <person name="Bi X."/>
            <person name="Wang K."/>
            <person name="Yang L."/>
            <person name="Pan H."/>
            <person name="Jiang H."/>
            <person name="Wei Q."/>
            <person name="Fang M."/>
            <person name="Yu H."/>
            <person name="Zhu C."/>
            <person name="Cai Y."/>
            <person name="He Y."/>
            <person name="Gan X."/>
            <person name="Zeng H."/>
            <person name="Yu D."/>
            <person name="Zhu Y."/>
            <person name="Jiang H."/>
            <person name="Qiu Q."/>
            <person name="Yang H."/>
            <person name="Zhang Y.E."/>
            <person name="Wang W."/>
            <person name="Zhu M."/>
            <person name="He S."/>
            <person name="Zhang G."/>
        </authorList>
    </citation>
    <scope>NUCLEOTIDE SEQUENCE</scope>
    <source>
        <strain evidence="4">Pddl_001</strain>
    </source>
</reference>
<dbReference type="Pfam" id="PF03372">
    <property type="entry name" value="Exo_endo_phos"/>
    <property type="match status" value="1"/>
</dbReference>
<organism evidence="4 5">
    <name type="scientific">Polyodon spathula</name>
    <name type="common">North American paddlefish</name>
    <name type="synonym">Squalus spathula</name>
    <dbReference type="NCBI Taxonomy" id="7913"/>
    <lineage>
        <taxon>Eukaryota</taxon>
        <taxon>Metazoa</taxon>
        <taxon>Chordata</taxon>
        <taxon>Craniata</taxon>
        <taxon>Vertebrata</taxon>
        <taxon>Euteleostomi</taxon>
        <taxon>Actinopterygii</taxon>
        <taxon>Chondrostei</taxon>
        <taxon>Acipenseriformes</taxon>
        <taxon>Polyodontidae</taxon>
        <taxon>Polyodon</taxon>
    </lineage>
</organism>
<feature type="non-terminal residue" evidence="4">
    <location>
        <position position="1337"/>
    </location>
</feature>
<feature type="coiled-coil region" evidence="1">
    <location>
        <begin position="336"/>
        <end position="372"/>
    </location>
</feature>
<dbReference type="PANTHER" id="PTHR19446">
    <property type="entry name" value="REVERSE TRANSCRIPTASES"/>
    <property type="match status" value="1"/>
</dbReference>
<keyword evidence="5" id="KW-1185">Reference proteome</keyword>
<feature type="domain" description="Reverse transcriptase" evidence="3">
    <location>
        <begin position="525"/>
        <end position="801"/>
    </location>
</feature>
<dbReference type="InterPro" id="IPR043502">
    <property type="entry name" value="DNA/RNA_pol_sf"/>
</dbReference>
<sequence>WFKISCLKMAVFYETSFITCFSVLVFLAMMERCVFISFNLNGCRQSFKRAQLVGFLEQKQAGGVFLQETHSDQENEEAWRAEWKGLCVMSHGASTSAGVAVLFKPSLGAVLLDIDEIEKGRILKVRARLGSTVYVFINIYAPNRGGERILFFKKLKQALFNINNNDVVVVGGDFNCTVNFNIDRNNDEPHPQSSRELAALLESSDLVDIWRCLHPSSRQYTWSQYHTDCVYRARLDRFYTSKNDLNKFIKARIIPSSLSDHHCLLITVLIQSEPHRASYWHFNVKLLQDVKFKQQFKLFWIIWKKEKAQYKDLRQWWDIGKIQIKCFCQQYTINATRSLNTAVRELESKILLLEERLNSEFKEQTLENLKEQKIALGSLLKERVKGAIVRSRFMELRDMDAPTSFFFNLERKRADSRQLCCIRTPGGKELHTREEISREAVRFYKELYNKELCNIEDTERLLQGLPSLSEKEQIQLDAPLTHQEMTAAVKQLSSGKVPGIDGLPAEFYNNFWDIMGEDLLQVLRESLSHRELPLSCRRAVVTLLPKKGDLCQLKNWRPVSILCSDLKILSKTIANRLKSVIGTVIHMDQTYCIPGRSIFDNLFFIRDFLTVSDICDFNVGMVSLDQEKAFDRVDHTYLFHTLEAFGFGPGFISYIRLLYSNIFSILKINNGLSQPFPVCRGIRQGCALSGMLYSLVIEPLLHLLRVRLAGWTVPSSPSTPSSATVKVSAYADDVTVFVRGDADVQALQQTLNEFQRASSARVNWAKCDTFLSGGWDEGTPPFLPEGLKWNRTGIKVLGVHLGTENYMKKNWEGLLDRVRGRLQRWKGLLAQLSFKGRVLVINNLVASSLWHKLVCLDPPQGLVKEIQRVLLEFFWSGRHSLRPAVLYLPSDEGGQGLVSIASRVAAFRLQAVQRLLYTEEEAHWKRLACFLLNRFGGLGLGKHLFLIENTSFSKAGLPPFYQSILKAWQLVRVERDVESLTGQDLFEEPLFFNPLFPVKFLQSMTLCASFLKAGVTRMVHLLNLELSCWLTASQLTAQLGWHSERLAERLMGELRGCLSPRLKAVLREELSRGTEQRQLSLFPGMIVSPAVGEEGEGGGENGGTLLKLQNVEEMIFHTMNRKQIYKLCVKATEYSRLRGLVDSKWRAYLAVEEGHRPVWRVLYKPPLAKRVGDLQWKILHCIVSTGRFLHRVDPSISEQCAFCSAEETLFHAYSECERLRPLFNLLQGILNNLGVVFSKELFIFGVLYSFKMKNRCVLINFLIGQAKLAILKTRKNQLSGSGLTSLVVQFRVLVVSQIRVEFEYFKLVSYLEDFQERWCVGDALCAVSEEGELQFLF</sequence>
<gene>
    <name evidence="4" type="primary">Ytx2_5</name>
    <name evidence="4" type="ORF">GTO93_0009820</name>
</gene>
<feature type="transmembrane region" description="Helical" evidence="2">
    <location>
        <begin position="12"/>
        <end position="30"/>
    </location>
</feature>
<evidence type="ECO:0000313" key="5">
    <source>
        <dbReference type="Proteomes" id="UP001166093"/>
    </source>
</evidence>
<comment type="caution">
    <text evidence="4">The sequence shown here is derived from an EMBL/GenBank/DDBJ whole genome shotgun (WGS) entry which is preliminary data.</text>
</comment>
<evidence type="ECO:0000256" key="2">
    <source>
        <dbReference type="SAM" id="Phobius"/>
    </source>
</evidence>
<name>A0ABS2XHZ7_POLSP</name>
<feature type="non-terminal residue" evidence="4">
    <location>
        <position position="1"/>
    </location>
</feature>
<keyword evidence="2" id="KW-0812">Transmembrane</keyword>
<evidence type="ECO:0000313" key="4">
    <source>
        <dbReference type="EMBL" id="MBN3273848.1"/>
    </source>
</evidence>
<dbReference type="CDD" id="cd01650">
    <property type="entry name" value="RT_nLTR_like"/>
    <property type="match status" value="1"/>
</dbReference>
<dbReference type="SUPFAM" id="SSF56219">
    <property type="entry name" value="DNase I-like"/>
    <property type="match status" value="1"/>
</dbReference>
<dbReference type="SUPFAM" id="SSF56672">
    <property type="entry name" value="DNA/RNA polymerases"/>
    <property type="match status" value="1"/>
</dbReference>
<dbReference type="InterPro" id="IPR036691">
    <property type="entry name" value="Endo/exonu/phosph_ase_sf"/>
</dbReference>
<keyword evidence="2" id="KW-1133">Transmembrane helix</keyword>
<dbReference type="InterPro" id="IPR005135">
    <property type="entry name" value="Endo/exonuclease/phosphatase"/>
</dbReference>